<evidence type="ECO:0000313" key="10">
    <source>
        <dbReference type="EMBL" id="MFA9461965.1"/>
    </source>
</evidence>
<feature type="transmembrane region" description="Helical" evidence="9">
    <location>
        <begin position="6"/>
        <end position="24"/>
    </location>
</feature>
<comment type="subcellular location">
    <subcellularLocation>
        <location evidence="1">Cell inner membrane</location>
        <topology evidence="1">Multi-pass membrane protein</topology>
    </subcellularLocation>
</comment>
<feature type="transmembrane region" description="Helical" evidence="9">
    <location>
        <begin position="216"/>
        <end position="237"/>
    </location>
</feature>
<dbReference type="InterPro" id="IPR007272">
    <property type="entry name" value="Sulf_transp_TsuA/YedE"/>
</dbReference>
<name>A0ABV4TXA4_9GAMM</name>
<gene>
    <name evidence="10" type="ORF">ACERLL_14165</name>
</gene>
<sequence length="408" mass="42912">MDLSLTQQILLWGFLVAVVIGAVANKTNFCTMGAVSDWVNINDTGRMRSWLFAMAVAITGVLIMGMTGVMDPAITADGNQTFPPYRTANFAWPRYLLGGLLFGVGMTLGSGCGNKTLVRIGGGNIKSVVVLAFLGLGAYLMMFNTTAQKLLIVPLQPASFNFAAMGAPDQSLGGIVGALLGVSGATMNYVLGAMLVIGLLAFVFKSVDFRARFNNILGGAVIGLGVLAAWFVTAGPLGKKWMEELMFAVQPPVQHAAAQSYTFVSPAGDLGRWITGGFGTNLLSFGLMALAGVVVGSLVWALVSRTFRFEWFASWKDAGNHVIGGFLMGIGGVMGMGCTIGQGVTGISTLALGSFLTFGSIVIGAALTMKIQYYKLVYEEEATFGKALVAGLADMKLLPNGMRSLEQI</sequence>
<feature type="transmembrane region" description="Helical" evidence="9">
    <location>
        <begin position="128"/>
        <end position="152"/>
    </location>
</feature>
<reference evidence="10 11" key="1">
    <citation type="submission" date="2024-08" db="EMBL/GenBank/DDBJ databases">
        <title>Whole-genome sequencing of halo(alkali)philic microorganisms from hypersaline lakes.</title>
        <authorList>
            <person name="Sorokin D.Y."/>
            <person name="Merkel A.Y."/>
            <person name="Messina E."/>
            <person name="Yakimov M."/>
        </authorList>
    </citation>
    <scope>NUCLEOTIDE SEQUENCE [LARGE SCALE GENOMIC DNA]</scope>
    <source>
        <strain evidence="10 11">Cl-TMA</strain>
    </source>
</reference>
<organism evidence="10 11">
    <name type="scientific">Thiohalorhabdus methylotrophus</name>
    <dbReference type="NCBI Taxonomy" id="3242694"/>
    <lineage>
        <taxon>Bacteria</taxon>
        <taxon>Pseudomonadati</taxon>
        <taxon>Pseudomonadota</taxon>
        <taxon>Gammaproteobacteria</taxon>
        <taxon>Thiohalorhabdales</taxon>
        <taxon>Thiohalorhabdaceae</taxon>
        <taxon>Thiohalorhabdus</taxon>
    </lineage>
</organism>
<dbReference type="Pfam" id="PF04143">
    <property type="entry name" value="Sulf_transp"/>
    <property type="match status" value="1"/>
</dbReference>
<evidence type="ECO:0000256" key="1">
    <source>
        <dbReference type="ARBA" id="ARBA00004429"/>
    </source>
</evidence>
<feature type="transmembrane region" description="Helical" evidence="9">
    <location>
        <begin position="90"/>
        <end position="108"/>
    </location>
</feature>
<keyword evidence="4" id="KW-0997">Cell inner membrane</keyword>
<keyword evidence="2" id="KW-0813">Transport</keyword>
<evidence type="ECO:0000256" key="3">
    <source>
        <dbReference type="ARBA" id="ARBA00022475"/>
    </source>
</evidence>
<evidence type="ECO:0000256" key="4">
    <source>
        <dbReference type="ARBA" id="ARBA00022519"/>
    </source>
</evidence>
<keyword evidence="6 9" id="KW-1133">Transmembrane helix</keyword>
<feature type="transmembrane region" description="Helical" evidence="9">
    <location>
        <begin position="172"/>
        <end position="204"/>
    </location>
</feature>
<dbReference type="EMBL" id="JBGUAW010000010">
    <property type="protein sequence ID" value="MFA9461965.1"/>
    <property type="molecule type" value="Genomic_DNA"/>
</dbReference>
<feature type="transmembrane region" description="Helical" evidence="9">
    <location>
        <begin position="50"/>
        <end position="70"/>
    </location>
</feature>
<evidence type="ECO:0000256" key="5">
    <source>
        <dbReference type="ARBA" id="ARBA00022692"/>
    </source>
</evidence>
<dbReference type="PANTHER" id="PTHR30574:SF1">
    <property type="entry name" value="SULPHUR TRANSPORT DOMAIN-CONTAINING PROTEIN"/>
    <property type="match status" value="1"/>
</dbReference>
<evidence type="ECO:0000256" key="6">
    <source>
        <dbReference type="ARBA" id="ARBA00022989"/>
    </source>
</evidence>
<dbReference type="PANTHER" id="PTHR30574">
    <property type="entry name" value="INNER MEMBRANE PROTEIN YEDE"/>
    <property type="match status" value="1"/>
</dbReference>
<evidence type="ECO:0000256" key="9">
    <source>
        <dbReference type="SAM" id="Phobius"/>
    </source>
</evidence>
<evidence type="ECO:0000256" key="7">
    <source>
        <dbReference type="ARBA" id="ARBA00023136"/>
    </source>
</evidence>
<protein>
    <submittedName>
        <fullName evidence="10">YeeE/YedE family protein</fullName>
    </submittedName>
</protein>
<keyword evidence="11" id="KW-1185">Reference proteome</keyword>
<keyword evidence="5 9" id="KW-0812">Transmembrane</keyword>
<proteinExistence type="inferred from homology"/>
<comment type="caution">
    <text evidence="10">The sequence shown here is derived from an EMBL/GenBank/DDBJ whole genome shotgun (WGS) entry which is preliminary data.</text>
</comment>
<evidence type="ECO:0000313" key="11">
    <source>
        <dbReference type="Proteomes" id="UP001575181"/>
    </source>
</evidence>
<evidence type="ECO:0000256" key="8">
    <source>
        <dbReference type="ARBA" id="ARBA00035655"/>
    </source>
</evidence>
<dbReference type="Proteomes" id="UP001575181">
    <property type="component" value="Unassembled WGS sequence"/>
</dbReference>
<keyword evidence="3" id="KW-1003">Cell membrane</keyword>
<accession>A0ABV4TXA4</accession>
<keyword evidence="7 9" id="KW-0472">Membrane</keyword>
<feature type="transmembrane region" description="Helical" evidence="9">
    <location>
        <begin position="323"/>
        <end position="344"/>
    </location>
</feature>
<feature type="transmembrane region" description="Helical" evidence="9">
    <location>
        <begin position="350"/>
        <end position="369"/>
    </location>
</feature>
<feature type="transmembrane region" description="Helical" evidence="9">
    <location>
        <begin position="282"/>
        <end position="303"/>
    </location>
</feature>
<comment type="similarity">
    <text evidence="8">Belongs to the TsuA/YedE (TC 9.B.102) family.</text>
</comment>
<evidence type="ECO:0000256" key="2">
    <source>
        <dbReference type="ARBA" id="ARBA00022448"/>
    </source>
</evidence>
<dbReference type="RefSeq" id="WP_373656754.1">
    <property type="nucleotide sequence ID" value="NZ_JBGUAW010000010.1"/>
</dbReference>